<dbReference type="AlphaFoldDB" id="A0A5J4W9U4"/>
<dbReference type="Proteomes" id="UP000324800">
    <property type="component" value="Unassembled WGS sequence"/>
</dbReference>
<dbReference type="EMBL" id="SNRW01002928">
    <property type="protein sequence ID" value="KAA6391292.1"/>
    <property type="molecule type" value="Genomic_DNA"/>
</dbReference>
<comment type="caution">
    <text evidence="1">The sequence shown here is derived from an EMBL/GenBank/DDBJ whole genome shotgun (WGS) entry which is preliminary data.</text>
</comment>
<sequence>MKNPTIPEVEPRRISDVKSHPCRLGDEVQYLKKLLHQIFHDTYSKTVNDALLLLTADKSQIIDANNKTEVNALPDEKLNTSDQIDAYTKEEDDALLLLNADKTELIDAYIKQEDDALLLLQVDKSELIDAYSKTKIDELFALILNIYDYIDEYSKTKADALLFYKLNITDQIDVYKNTKVDAIFNKKLNISDQIDAYSEISDDALLIFNADKTELDNYVDLTSILRQQVKNIQEQLVFSVYRNRIKLKLQFFLQVVEICQSDHQYHNHFLYKERDIVSGKSKRYVFATTDEMNTWMEDQGNVAKLAIGDNLYIVDKQVKDYQWDGTGFRVLETELPNMSIVITILGTATGGCNAITDLSIIGNTFLLAKNSSFLTTNYDETISGQKTFSTTIH</sequence>
<reference evidence="1 2" key="1">
    <citation type="submission" date="2019-03" db="EMBL/GenBank/DDBJ databases">
        <title>Single cell metagenomics reveals metabolic interactions within the superorganism composed of flagellate Streblomastix strix and complex community of Bacteroidetes bacteria on its surface.</title>
        <authorList>
            <person name="Treitli S.C."/>
            <person name="Kolisko M."/>
            <person name="Husnik F."/>
            <person name="Keeling P."/>
            <person name="Hampl V."/>
        </authorList>
    </citation>
    <scope>NUCLEOTIDE SEQUENCE [LARGE SCALE GENOMIC DNA]</scope>
    <source>
        <strain evidence="1">ST1C</strain>
    </source>
</reference>
<accession>A0A5J4W9U4</accession>
<evidence type="ECO:0000313" key="2">
    <source>
        <dbReference type="Proteomes" id="UP000324800"/>
    </source>
</evidence>
<gene>
    <name evidence="1" type="ORF">EZS28_013184</name>
</gene>
<evidence type="ECO:0000313" key="1">
    <source>
        <dbReference type="EMBL" id="KAA6391292.1"/>
    </source>
</evidence>
<proteinExistence type="predicted"/>
<organism evidence="1 2">
    <name type="scientific">Streblomastix strix</name>
    <dbReference type="NCBI Taxonomy" id="222440"/>
    <lineage>
        <taxon>Eukaryota</taxon>
        <taxon>Metamonada</taxon>
        <taxon>Preaxostyla</taxon>
        <taxon>Oxymonadida</taxon>
        <taxon>Streblomastigidae</taxon>
        <taxon>Streblomastix</taxon>
    </lineage>
</organism>
<name>A0A5J4W9U4_9EUKA</name>
<protein>
    <submittedName>
        <fullName evidence="1">Uncharacterized protein</fullName>
    </submittedName>
</protein>